<accession>A0ABW5HQH6</accession>
<evidence type="ECO:0000313" key="10">
    <source>
        <dbReference type="EMBL" id="MFD2479244.1"/>
    </source>
</evidence>
<evidence type="ECO:0000313" key="11">
    <source>
        <dbReference type="Proteomes" id="UP001597542"/>
    </source>
</evidence>
<organism evidence="10 11">
    <name type="scientific">Amycolatopsis albidoflavus</name>
    <dbReference type="NCBI Taxonomy" id="102226"/>
    <lineage>
        <taxon>Bacteria</taxon>
        <taxon>Bacillati</taxon>
        <taxon>Actinomycetota</taxon>
        <taxon>Actinomycetes</taxon>
        <taxon>Pseudonocardiales</taxon>
        <taxon>Pseudonocardiaceae</taxon>
        <taxon>Amycolatopsis</taxon>
    </lineage>
</organism>
<sequence>MGTGMSSNRTTTGTASPGEILLCGGGIDSFVAWHYLGRPQALYFDLGDRNRDQEYRALDTLARRHGIRLAVSRELDLGSWELQDGVIPLRQLHLVALACHRADTVWCVAVKRNRGADKSSVTFERLSELISQAVGRQVRVDSPFRDMTKTEVVRWYVDQSLPVDDLICTHSCMKPKNTLLHCGRCVGCVRRWVALANNGIEAPFAEDPWRWEQVQEDDGRHDDQLGSVYGLCIEELQQARSSVGIRASSPEGRLRSR</sequence>
<dbReference type="SUPFAM" id="SSF52402">
    <property type="entry name" value="Adenine nucleotide alpha hydrolases-like"/>
    <property type="match status" value="1"/>
</dbReference>
<comment type="similarity">
    <text evidence="7">Belongs to the QueC family.</text>
</comment>
<proteinExistence type="inferred from homology"/>
<keyword evidence="3" id="KW-0479">Metal-binding</keyword>
<dbReference type="Pfam" id="PF06508">
    <property type="entry name" value="QueC"/>
    <property type="match status" value="1"/>
</dbReference>
<keyword evidence="2 10" id="KW-0436">Ligase</keyword>
<comment type="pathway">
    <text evidence="1">Purine metabolism; 7-cyano-7-deazaguanine biosynthesis.</text>
</comment>
<evidence type="ECO:0000256" key="9">
    <source>
        <dbReference type="ARBA" id="ARBA00047890"/>
    </source>
</evidence>
<dbReference type="RefSeq" id="WP_344280590.1">
    <property type="nucleotide sequence ID" value="NZ_BAAAHV010000017.1"/>
</dbReference>
<evidence type="ECO:0000256" key="8">
    <source>
        <dbReference type="ARBA" id="ARBA00039149"/>
    </source>
</evidence>
<keyword evidence="6" id="KW-0067">ATP-binding</keyword>
<dbReference type="GO" id="GO:0016874">
    <property type="term" value="F:ligase activity"/>
    <property type="evidence" value="ECO:0007669"/>
    <property type="project" value="UniProtKB-KW"/>
</dbReference>
<dbReference type="Gene3D" id="3.40.50.620">
    <property type="entry name" value="HUPs"/>
    <property type="match status" value="1"/>
</dbReference>
<reference evidence="11" key="1">
    <citation type="journal article" date="2019" name="Int. J. Syst. Evol. Microbiol.">
        <title>The Global Catalogue of Microorganisms (GCM) 10K type strain sequencing project: providing services to taxonomists for standard genome sequencing and annotation.</title>
        <authorList>
            <consortium name="The Broad Institute Genomics Platform"/>
            <consortium name="The Broad Institute Genome Sequencing Center for Infectious Disease"/>
            <person name="Wu L."/>
            <person name="Ma J."/>
        </authorList>
    </citation>
    <scope>NUCLEOTIDE SEQUENCE [LARGE SCALE GENOMIC DNA]</scope>
    <source>
        <strain evidence="11">CGMCC 4.7638</strain>
    </source>
</reference>
<dbReference type="InterPro" id="IPR018317">
    <property type="entry name" value="QueC"/>
</dbReference>
<evidence type="ECO:0000256" key="1">
    <source>
        <dbReference type="ARBA" id="ARBA00005061"/>
    </source>
</evidence>
<evidence type="ECO:0000256" key="5">
    <source>
        <dbReference type="ARBA" id="ARBA00022833"/>
    </source>
</evidence>
<protein>
    <recommendedName>
        <fullName evidence="8">7-cyano-7-deazaguanine synthase</fullName>
        <ecNumber evidence="8">6.3.4.20</ecNumber>
    </recommendedName>
</protein>
<dbReference type="EMBL" id="JBHUKQ010000002">
    <property type="protein sequence ID" value="MFD2479244.1"/>
    <property type="molecule type" value="Genomic_DNA"/>
</dbReference>
<dbReference type="EC" id="6.3.4.20" evidence="8"/>
<keyword evidence="5" id="KW-0862">Zinc</keyword>
<gene>
    <name evidence="10" type="ORF">ACFSUT_03075</name>
</gene>
<dbReference type="PANTHER" id="PTHR42914">
    <property type="entry name" value="7-CYANO-7-DEAZAGUANINE SYNTHASE"/>
    <property type="match status" value="1"/>
</dbReference>
<name>A0ABW5HQH6_9PSEU</name>
<comment type="catalytic activity">
    <reaction evidence="9">
        <text>7-carboxy-7-carbaguanine + NH4(+) + 2 ATP = 7-cyano-7-carbaguanine + 2 AMP + 2 diphosphate + 2 H(+)</text>
        <dbReference type="Rhea" id="RHEA:27982"/>
        <dbReference type="ChEBI" id="CHEBI:15378"/>
        <dbReference type="ChEBI" id="CHEBI:28938"/>
        <dbReference type="ChEBI" id="CHEBI:30616"/>
        <dbReference type="ChEBI" id="CHEBI:33019"/>
        <dbReference type="ChEBI" id="CHEBI:45075"/>
        <dbReference type="ChEBI" id="CHEBI:61036"/>
        <dbReference type="ChEBI" id="CHEBI:456215"/>
        <dbReference type="EC" id="6.3.4.20"/>
    </reaction>
</comment>
<evidence type="ECO:0000256" key="3">
    <source>
        <dbReference type="ARBA" id="ARBA00022723"/>
    </source>
</evidence>
<evidence type="ECO:0000256" key="4">
    <source>
        <dbReference type="ARBA" id="ARBA00022741"/>
    </source>
</evidence>
<evidence type="ECO:0000256" key="7">
    <source>
        <dbReference type="ARBA" id="ARBA00037993"/>
    </source>
</evidence>
<dbReference type="PANTHER" id="PTHR42914:SF1">
    <property type="entry name" value="7-CYANO-7-DEAZAGUANINE SYNTHASE"/>
    <property type="match status" value="1"/>
</dbReference>
<keyword evidence="4" id="KW-0547">Nucleotide-binding</keyword>
<evidence type="ECO:0000256" key="2">
    <source>
        <dbReference type="ARBA" id="ARBA00022598"/>
    </source>
</evidence>
<comment type="caution">
    <text evidence="10">The sequence shown here is derived from an EMBL/GenBank/DDBJ whole genome shotgun (WGS) entry which is preliminary data.</text>
</comment>
<keyword evidence="11" id="KW-1185">Reference proteome</keyword>
<evidence type="ECO:0000256" key="6">
    <source>
        <dbReference type="ARBA" id="ARBA00022840"/>
    </source>
</evidence>
<dbReference type="InterPro" id="IPR014729">
    <property type="entry name" value="Rossmann-like_a/b/a_fold"/>
</dbReference>
<dbReference type="Proteomes" id="UP001597542">
    <property type="component" value="Unassembled WGS sequence"/>
</dbReference>